<feature type="compositionally biased region" description="Polar residues" evidence="1">
    <location>
        <begin position="641"/>
        <end position="660"/>
    </location>
</feature>
<feature type="region of interest" description="Disordered" evidence="1">
    <location>
        <begin position="95"/>
        <end position="201"/>
    </location>
</feature>
<accession>A0AAD9MGX3</accession>
<evidence type="ECO:0000313" key="3">
    <source>
        <dbReference type="Proteomes" id="UP001255856"/>
    </source>
</evidence>
<name>A0AAD9MGX3_PROWI</name>
<dbReference type="AlphaFoldDB" id="A0AAD9MGX3"/>
<feature type="compositionally biased region" description="Acidic residues" evidence="1">
    <location>
        <begin position="527"/>
        <end position="537"/>
    </location>
</feature>
<dbReference type="EMBL" id="JASFZW010000006">
    <property type="protein sequence ID" value="KAK2077654.1"/>
    <property type="molecule type" value="Genomic_DNA"/>
</dbReference>
<feature type="compositionally biased region" description="Polar residues" evidence="1">
    <location>
        <begin position="117"/>
        <end position="147"/>
    </location>
</feature>
<sequence>MGLSYCLRRRNRMRQASPKKDDPILPLALLPPEPSPPRSERAEEEARSSSIRQPLTSPEFRLVRPSQQEHLFRNSLASVGSGLFTREEALSQLSKALSPRTQAGSPRMSGAALSCGDSLTPSQRSPVPSSGLTSPAATELQRYSPSQHGGLAGDDDDSGLHFDNACYNPERAASSQVSSRTGGGSVRARPDLAEPSPSVLRPSKLQPRVLDMGSWSAKQVSQSVSSASGLVRASTLARVRRLAREYDAATGPGSWAQRPSLAAESSQYRPVCKPVMPAVGNLVRKTDAGTYGGAGPAAVTSASDDGSICSESSGPWSPPQASPDLDYSRLELAAPKFSHHDSAAGSSKPSEFGDDHLDDIEMTQPSALRGDLPPPGPHGFHGAYPTAVPYPIPMSGHPGAAMPPAPAVPAATARTAPFVMHSGGLHVPAGTYVLPSMAEAEAARMPWGSPLHQIPEARPLDSVDMGAPGAGLEARRLGPTPFLVPQQQSGMVWVVPGPAVDLTSNGQVGASEMRTGHLRSYVMEEIEDGHEEEGSADEGERRADEDERADEPGAGIADRSTPAEPEELGEEPEREILEEIAAEDDEEEKETAGAAQPSDEVSPEKITVPKLGLACPTPGQGEPEPIAPGDTPSPAHDPEALQQSFARSSPDSSPTAWWNASRRTARWARQLDAGAGLATSRESTRRALWTSDSDPVLEGSRVLDSVEMTHTEGGETLLPGVWRPAVATPTLVDLEVADAAQLPQDQGAAAWGARAALGHDPSGLLTPYASEAPTSARLRETVSRPILPGKPEALDSVPAGPAEWAAPGRVVDSLRFEDAVVDRQEWDRFCRFELRDIFTRDEDLEKAAEH</sequence>
<gene>
    <name evidence="2" type="ORF">QBZ16_004500</name>
</gene>
<feature type="compositionally biased region" description="Acidic residues" evidence="1">
    <location>
        <begin position="564"/>
        <end position="589"/>
    </location>
</feature>
<feature type="compositionally biased region" description="Polar residues" evidence="1">
    <location>
        <begin position="95"/>
        <end position="104"/>
    </location>
</feature>
<feature type="region of interest" description="Disordered" evidence="1">
    <location>
        <begin position="527"/>
        <end position="660"/>
    </location>
</feature>
<keyword evidence="3" id="KW-1185">Reference proteome</keyword>
<feature type="compositionally biased region" description="Basic and acidic residues" evidence="1">
    <location>
        <begin position="38"/>
        <end position="47"/>
    </location>
</feature>
<feature type="region of interest" description="Disordered" evidence="1">
    <location>
        <begin position="1"/>
        <end position="57"/>
    </location>
</feature>
<protein>
    <submittedName>
        <fullName evidence="2">Uncharacterized protein</fullName>
    </submittedName>
</protein>
<proteinExistence type="predicted"/>
<feature type="compositionally biased region" description="Polar residues" evidence="1">
    <location>
        <begin position="300"/>
        <end position="315"/>
    </location>
</feature>
<evidence type="ECO:0000313" key="2">
    <source>
        <dbReference type="EMBL" id="KAK2077654.1"/>
    </source>
</evidence>
<evidence type="ECO:0000256" key="1">
    <source>
        <dbReference type="SAM" id="MobiDB-lite"/>
    </source>
</evidence>
<comment type="caution">
    <text evidence="2">The sequence shown here is derived from an EMBL/GenBank/DDBJ whole genome shotgun (WGS) entry which is preliminary data.</text>
</comment>
<reference evidence="2" key="1">
    <citation type="submission" date="2021-01" db="EMBL/GenBank/DDBJ databases">
        <authorList>
            <person name="Eckstrom K.M.E."/>
        </authorList>
    </citation>
    <scope>NUCLEOTIDE SEQUENCE</scope>
    <source>
        <strain evidence="2">UVCC 0001</strain>
    </source>
</reference>
<feature type="region of interest" description="Disordered" evidence="1">
    <location>
        <begin position="338"/>
        <end position="358"/>
    </location>
</feature>
<organism evidence="2 3">
    <name type="scientific">Prototheca wickerhamii</name>
    <dbReference type="NCBI Taxonomy" id="3111"/>
    <lineage>
        <taxon>Eukaryota</taxon>
        <taxon>Viridiplantae</taxon>
        <taxon>Chlorophyta</taxon>
        <taxon>core chlorophytes</taxon>
        <taxon>Trebouxiophyceae</taxon>
        <taxon>Chlorellales</taxon>
        <taxon>Chlorellaceae</taxon>
        <taxon>Prototheca</taxon>
    </lineage>
</organism>
<feature type="region of interest" description="Disordered" evidence="1">
    <location>
        <begin position="296"/>
        <end position="325"/>
    </location>
</feature>
<dbReference type="Proteomes" id="UP001255856">
    <property type="component" value="Unassembled WGS sequence"/>
</dbReference>